<feature type="transmembrane region" description="Helical" evidence="1">
    <location>
        <begin position="49"/>
        <end position="67"/>
    </location>
</feature>
<evidence type="ECO:0000256" key="1">
    <source>
        <dbReference type="SAM" id="Phobius"/>
    </source>
</evidence>
<dbReference type="AlphaFoldDB" id="A0A9P6C0F2"/>
<keyword evidence="3" id="KW-1185">Reference proteome</keyword>
<keyword evidence="1" id="KW-0812">Transmembrane</keyword>
<accession>A0A9P6C0F2</accession>
<sequence>MSLYDAYKIYIPDPTFTFTMRLDVTPMPIKCISMLDSALAYILKLPIRFLYLILPLLIPGFAAHASTTRVRTPLLLDDLPLMRH</sequence>
<gene>
    <name evidence="2" type="ORF">P691DRAFT_760919</name>
</gene>
<comment type="caution">
    <text evidence="2">The sequence shown here is derived from an EMBL/GenBank/DDBJ whole genome shotgun (WGS) entry which is preliminary data.</text>
</comment>
<keyword evidence="1" id="KW-0472">Membrane</keyword>
<protein>
    <submittedName>
        <fullName evidence="2">Uncharacterized protein</fullName>
    </submittedName>
</protein>
<dbReference type="Proteomes" id="UP000807342">
    <property type="component" value="Unassembled WGS sequence"/>
</dbReference>
<organism evidence="2 3">
    <name type="scientific">Macrolepiota fuliginosa MF-IS2</name>
    <dbReference type="NCBI Taxonomy" id="1400762"/>
    <lineage>
        <taxon>Eukaryota</taxon>
        <taxon>Fungi</taxon>
        <taxon>Dikarya</taxon>
        <taxon>Basidiomycota</taxon>
        <taxon>Agaricomycotina</taxon>
        <taxon>Agaricomycetes</taxon>
        <taxon>Agaricomycetidae</taxon>
        <taxon>Agaricales</taxon>
        <taxon>Agaricineae</taxon>
        <taxon>Agaricaceae</taxon>
        <taxon>Macrolepiota</taxon>
    </lineage>
</organism>
<proteinExistence type="predicted"/>
<evidence type="ECO:0000313" key="2">
    <source>
        <dbReference type="EMBL" id="KAF9447276.1"/>
    </source>
</evidence>
<dbReference type="EMBL" id="MU151207">
    <property type="protein sequence ID" value="KAF9447276.1"/>
    <property type="molecule type" value="Genomic_DNA"/>
</dbReference>
<evidence type="ECO:0000313" key="3">
    <source>
        <dbReference type="Proteomes" id="UP000807342"/>
    </source>
</evidence>
<reference evidence="2" key="1">
    <citation type="submission" date="2020-11" db="EMBL/GenBank/DDBJ databases">
        <authorList>
            <consortium name="DOE Joint Genome Institute"/>
            <person name="Ahrendt S."/>
            <person name="Riley R."/>
            <person name="Andreopoulos W."/>
            <person name="Labutti K."/>
            <person name="Pangilinan J."/>
            <person name="Ruiz-Duenas F.J."/>
            <person name="Barrasa J.M."/>
            <person name="Sanchez-Garcia M."/>
            <person name="Camarero S."/>
            <person name="Miyauchi S."/>
            <person name="Serrano A."/>
            <person name="Linde D."/>
            <person name="Babiker R."/>
            <person name="Drula E."/>
            <person name="Ayuso-Fernandez I."/>
            <person name="Pacheco R."/>
            <person name="Padilla G."/>
            <person name="Ferreira P."/>
            <person name="Barriuso J."/>
            <person name="Kellner H."/>
            <person name="Castanera R."/>
            <person name="Alfaro M."/>
            <person name="Ramirez L."/>
            <person name="Pisabarro A.G."/>
            <person name="Kuo A."/>
            <person name="Tritt A."/>
            <person name="Lipzen A."/>
            <person name="He G."/>
            <person name="Yan M."/>
            <person name="Ng V."/>
            <person name="Cullen D."/>
            <person name="Martin F."/>
            <person name="Rosso M.-N."/>
            <person name="Henrissat B."/>
            <person name="Hibbett D."/>
            <person name="Martinez A.T."/>
            <person name="Grigoriev I.V."/>
        </authorList>
    </citation>
    <scope>NUCLEOTIDE SEQUENCE</scope>
    <source>
        <strain evidence="2">MF-IS2</strain>
    </source>
</reference>
<keyword evidence="1" id="KW-1133">Transmembrane helix</keyword>
<name>A0A9P6C0F2_9AGAR</name>